<dbReference type="RefSeq" id="WP_309691619.1">
    <property type="nucleotide sequence ID" value="NZ_JAVIZQ010000001.1"/>
</dbReference>
<gene>
    <name evidence="1" type="ORF">QE375_002592</name>
</gene>
<organism evidence="1 2">
    <name type="scientific">Microbacterium foliorum</name>
    <dbReference type="NCBI Taxonomy" id="104336"/>
    <lineage>
        <taxon>Bacteria</taxon>
        <taxon>Bacillati</taxon>
        <taxon>Actinomycetota</taxon>
        <taxon>Actinomycetes</taxon>
        <taxon>Micrococcales</taxon>
        <taxon>Microbacteriaceae</taxon>
        <taxon>Microbacterium</taxon>
    </lineage>
</organism>
<sequence>MPATTASVTRATSHLAAITPALLQIDIVLGDDRYNFNRGQSDIASAAPDDENGRFTEIGWAKPFDSTGSVTRTVTWTLGDPDSVSVSDAPAEGR</sequence>
<dbReference type="EMBL" id="JAVIZQ010000001">
    <property type="protein sequence ID" value="MDR6143038.1"/>
    <property type="molecule type" value="Genomic_DNA"/>
</dbReference>
<dbReference type="Proteomes" id="UP001249291">
    <property type="component" value="Unassembled WGS sequence"/>
</dbReference>
<protein>
    <submittedName>
        <fullName evidence="1">Uncharacterized protein</fullName>
    </submittedName>
</protein>
<reference evidence="1 2" key="1">
    <citation type="submission" date="2023-08" db="EMBL/GenBank/DDBJ databases">
        <title>Functional and genomic diversity of the sorghum phyllosphere microbiome.</title>
        <authorList>
            <person name="Shade A."/>
        </authorList>
    </citation>
    <scope>NUCLEOTIDE SEQUENCE [LARGE SCALE GENOMIC DNA]</scope>
    <source>
        <strain evidence="1 2">SORGH_AS_0445</strain>
    </source>
</reference>
<comment type="caution">
    <text evidence="1">The sequence shown here is derived from an EMBL/GenBank/DDBJ whole genome shotgun (WGS) entry which is preliminary data.</text>
</comment>
<proteinExistence type="predicted"/>
<accession>A0ABU1HSM0</accession>
<name>A0ABU1HSM0_9MICO</name>
<keyword evidence="2" id="KW-1185">Reference proteome</keyword>
<evidence type="ECO:0000313" key="2">
    <source>
        <dbReference type="Proteomes" id="UP001249291"/>
    </source>
</evidence>
<evidence type="ECO:0000313" key="1">
    <source>
        <dbReference type="EMBL" id="MDR6143038.1"/>
    </source>
</evidence>